<dbReference type="Proteomes" id="UP000442469">
    <property type="component" value="Unassembled WGS sequence"/>
</dbReference>
<dbReference type="EMBL" id="WNZZ01000034">
    <property type="protein sequence ID" value="MUG26048.1"/>
    <property type="molecule type" value="Genomic_DNA"/>
</dbReference>
<gene>
    <name evidence="1" type="ORF">GNQ08_27175</name>
</gene>
<dbReference type="AlphaFoldDB" id="A0A6N8F5H5"/>
<protein>
    <submittedName>
        <fullName evidence="1">Uncharacterized protein</fullName>
    </submittedName>
</protein>
<organism evidence="1 2">
    <name type="scientific">Paenibacillus macerans</name>
    <name type="common">Bacillus macerans</name>
    <dbReference type="NCBI Taxonomy" id="44252"/>
    <lineage>
        <taxon>Bacteria</taxon>
        <taxon>Bacillati</taxon>
        <taxon>Bacillota</taxon>
        <taxon>Bacilli</taxon>
        <taxon>Bacillales</taxon>
        <taxon>Paenibacillaceae</taxon>
        <taxon>Paenibacillus</taxon>
    </lineage>
</organism>
<comment type="caution">
    <text evidence="1">The sequence shown here is derived from an EMBL/GenBank/DDBJ whole genome shotgun (WGS) entry which is preliminary data.</text>
</comment>
<sequence>MRTLTADIHFYTAKMNQTPIVVFIDGELIGSGRIKEITKVSVKIGDDMFLRAVCTFKYAV</sequence>
<evidence type="ECO:0000313" key="2">
    <source>
        <dbReference type="Proteomes" id="UP000442469"/>
    </source>
</evidence>
<proteinExistence type="predicted"/>
<accession>A0A6N8F5H5</accession>
<evidence type="ECO:0000313" key="1">
    <source>
        <dbReference type="EMBL" id="MUG26048.1"/>
    </source>
</evidence>
<reference evidence="1 2" key="1">
    <citation type="submission" date="2019-11" db="EMBL/GenBank/DDBJ databases">
        <title>Draft genome sequences of five Paenibacillus species of dairy origin.</title>
        <authorList>
            <person name="Olajide A.M."/>
            <person name="Chen S."/>
            <person name="Lapointe G."/>
        </authorList>
    </citation>
    <scope>NUCLEOTIDE SEQUENCE [LARGE SCALE GENOMIC DNA]</scope>
    <source>
        <strain evidence="1 2">3CT49</strain>
    </source>
</reference>
<name>A0A6N8F5H5_PAEMA</name>